<evidence type="ECO:0000313" key="1">
    <source>
        <dbReference type="EMBL" id="KJE76182.1"/>
    </source>
</evidence>
<protein>
    <submittedName>
        <fullName evidence="1">Uncharacterized protein</fullName>
    </submittedName>
</protein>
<comment type="caution">
    <text evidence="1">The sequence shown here is derived from an EMBL/GenBank/DDBJ whole genome shotgun (WGS) entry which is preliminary data.</text>
</comment>
<dbReference type="EMBL" id="JXUW01000020">
    <property type="protein sequence ID" value="KJE76182.1"/>
    <property type="molecule type" value="Genomic_DNA"/>
</dbReference>
<keyword evidence="2" id="KW-1185">Reference proteome</keyword>
<sequence length="135" mass="15046">MHIFPVALVSRGNEKEKEIQMLEHYGWYEFSESMKDGLFFNGPANDHDRLRFRALGEDDRAEANSRAMSIWDEGGLTVAGVWRTALNEVFAAKGVVMKLRRRPRGLCDPLLVPSPAATQVCETCGQPVANSHATV</sequence>
<gene>
    <name evidence="1" type="ORF">FEAC_20440</name>
</gene>
<reference evidence="1 2" key="1">
    <citation type="submission" date="2015-01" db="EMBL/GenBank/DDBJ databases">
        <title>Draft genome of the acidophilic iron oxidizer Ferrimicrobium acidiphilum strain T23.</title>
        <authorList>
            <person name="Poehlein A."/>
            <person name="Eisen S."/>
            <person name="Schloemann M."/>
            <person name="Johnson B.D."/>
            <person name="Daniel R."/>
            <person name="Muehling M."/>
        </authorList>
    </citation>
    <scope>NUCLEOTIDE SEQUENCE [LARGE SCALE GENOMIC DNA]</scope>
    <source>
        <strain evidence="1 2">T23</strain>
    </source>
</reference>
<name>A0A0D8FV96_9ACTN</name>
<dbReference type="STRING" id="1121877.FEAC_20440"/>
<proteinExistence type="predicted"/>
<accession>A0A0D8FV96</accession>
<evidence type="ECO:0000313" key="2">
    <source>
        <dbReference type="Proteomes" id="UP000032336"/>
    </source>
</evidence>
<dbReference type="AlphaFoldDB" id="A0A0D8FV96"/>
<dbReference type="Proteomes" id="UP000032336">
    <property type="component" value="Unassembled WGS sequence"/>
</dbReference>
<organism evidence="1 2">
    <name type="scientific">Ferrimicrobium acidiphilum DSM 19497</name>
    <dbReference type="NCBI Taxonomy" id="1121877"/>
    <lineage>
        <taxon>Bacteria</taxon>
        <taxon>Bacillati</taxon>
        <taxon>Actinomycetota</taxon>
        <taxon>Acidimicrobiia</taxon>
        <taxon>Acidimicrobiales</taxon>
        <taxon>Acidimicrobiaceae</taxon>
        <taxon>Ferrimicrobium</taxon>
    </lineage>
</organism>